<dbReference type="AlphaFoldDB" id="A0AAX6ETD1"/>
<comment type="similarity">
    <text evidence="4">In the C-terminal section; belongs to the pectinesterase family.</text>
</comment>
<evidence type="ECO:0000259" key="13">
    <source>
        <dbReference type="SMART" id="SM00856"/>
    </source>
</evidence>
<dbReference type="InterPro" id="IPR012334">
    <property type="entry name" value="Pectin_lyas_fold"/>
</dbReference>
<name>A0AAX6ETD1_IRIPA</name>
<dbReference type="PANTHER" id="PTHR31707">
    <property type="entry name" value="PECTINESTERASE"/>
    <property type="match status" value="1"/>
</dbReference>
<dbReference type="GO" id="GO:0045490">
    <property type="term" value="P:pectin catabolic process"/>
    <property type="evidence" value="ECO:0007669"/>
    <property type="project" value="UniProtKB-UniRule"/>
</dbReference>
<comment type="subcellular location">
    <subcellularLocation>
        <location evidence="1">Secreted</location>
        <location evidence="1">Cell wall</location>
    </subcellularLocation>
</comment>
<comment type="catalytic activity">
    <reaction evidence="10">
        <text>[(1-&gt;4)-alpha-D-galacturonosyl methyl ester](n) + n H2O = [(1-&gt;4)-alpha-D-galacturonosyl](n) + n methanol + n H(+)</text>
        <dbReference type="Rhea" id="RHEA:22380"/>
        <dbReference type="Rhea" id="RHEA-COMP:14570"/>
        <dbReference type="Rhea" id="RHEA-COMP:14573"/>
        <dbReference type="ChEBI" id="CHEBI:15377"/>
        <dbReference type="ChEBI" id="CHEBI:15378"/>
        <dbReference type="ChEBI" id="CHEBI:17790"/>
        <dbReference type="ChEBI" id="CHEBI:140522"/>
        <dbReference type="ChEBI" id="CHEBI:140523"/>
        <dbReference type="EC" id="3.1.1.11"/>
    </reaction>
</comment>
<evidence type="ECO:0000313" key="14">
    <source>
        <dbReference type="EMBL" id="KAJ6807273.1"/>
    </source>
</evidence>
<keyword evidence="7 10" id="KW-0378">Hydrolase</keyword>
<proteinExistence type="inferred from homology"/>
<keyword evidence="12" id="KW-0812">Transmembrane</keyword>
<feature type="compositionally biased region" description="Low complexity" evidence="11">
    <location>
        <begin position="21"/>
        <end position="31"/>
    </location>
</feature>
<dbReference type="InterPro" id="IPR000070">
    <property type="entry name" value="Pectinesterase_cat"/>
</dbReference>
<dbReference type="InterPro" id="IPR011050">
    <property type="entry name" value="Pectin_lyase_fold/virulence"/>
</dbReference>
<comment type="caution">
    <text evidence="14">The sequence shown here is derived from an EMBL/GenBank/DDBJ whole genome shotgun (WGS) entry which is preliminary data.</text>
</comment>
<dbReference type="SUPFAM" id="SSF51126">
    <property type="entry name" value="Pectin lyase-like"/>
    <property type="match status" value="1"/>
</dbReference>
<feature type="active site" evidence="9">
    <location>
        <position position="433"/>
    </location>
</feature>
<evidence type="ECO:0000256" key="6">
    <source>
        <dbReference type="ARBA" id="ARBA00022512"/>
    </source>
</evidence>
<dbReference type="NCBIfam" id="TIGR01614">
    <property type="entry name" value="PME_inhib"/>
    <property type="match status" value="1"/>
</dbReference>
<keyword evidence="8 10" id="KW-0063">Aspartyl esterase</keyword>
<dbReference type="Gene3D" id="1.20.140.40">
    <property type="entry name" value="Invertase/pectin methylesterase inhibitor family protein"/>
    <property type="match status" value="1"/>
</dbReference>
<comment type="pathway">
    <text evidence="2 10">Glycan metabolism; pectin degradation; 2-dehydro-3-deoxy-D-gluconate from pectin: step 1/5.</text>
</comment>
<dbReference type="SMART" id="SM00856">
    <property type="entry name" value="PMEI"/>
    <property type="match status" value="1"/>
</dbReference>
<feature type="domain" description="Pectinesterase inhibitor" evidence="13">
    <location>
        <begin position="85"/>
        <end position="237"/>
    </location>
</feature>
<keyword evidence="15" id="KW-1185">Reference proteome</keyword>
<dbReference type="Proteomes" id="UP001140949">
    <property type="component" value="Unassembled WGS sequence"/>
</dbReference>
<dbReference type="GO" id="GO:0004857">
    <property type="term" value="F:enzyme inhibitor activity"/>
    <property type="evidence" value="ECO:0007669"/>
    <property type="project" value="InterPro"/>
</dbReference>
<evidence type="ECO:0000256" key="10">
    <source>
        <dbReference type="RuleBase" id="RU000589"/>
    </source>
</evidence>
<dbReference type="InterPro" id="IPR033131">
    <property type="entry name" value="Pectinesterase_Asp_AS"/>
</dbReference>
<evidence type="ECO:0000256" key="5">
    <source>
        <dbReference type="ARBA" id="ARBA00013229"/>
    </source>
</evidence>
<evidence type="ECO:0000256" key="2">
    <source>
        <dbReference type="ARBA" id="ARBA00005184"/>
    </source>
</evidence>
<protein>
    <recommendedName>
        <fullName evidence="5 10">Pectinesterase</fullName>
        <ecNumber evidence="5 10">3.1.1.11</ecNumber>
    </recommendedName>
</protein>
<evidence type="ECO:0000256" key="12">
    <source>
        <dbReference type="SAM" id="Phobius"/>
    </source>
</evidence>
<organism evidence="14 15">
    <name type="scientific">Iris pallida</name>
    <name type="common">Sweet iris</name>
    <dbReference type="NCBI Taxonomy" id="29817"/>
    <lineage>
        <taxon>Eukaryota</taxon>
        <taxon>Viridiplantae</taxon>
        <taxon>Streptophyta</taxon>
        <taxon>Embryophyta</taxon>
        <taxon>Tracheophyta</taxon>
        <taxon>Spermatophyta</taxon>
        <taxon>Magnoliopsida</taxon>
        <taxon>Liliopsida</taxon>
        <taxon>Asparagales</taxon>
        <taxon>Iridaceae</taxon>
        <taxon>Iridoideae</taxon>
        <taxon>Irideae</taxon>
        <taxon>Iris</taxon>
    </lineage>
</organism>
<evidence type="ECO:0000256" key="8">
    <source>
        <dbReference type="ARBA" id="ARBA00023085"/>
    </source>
</evidence>
<evidence type="ECO:0000256" key="1">
    <source>
        <dbReference type="ARBA" id="ARBA00004191"/>
    </source>
</evidence>
<evidence type="ECO:0000256" key="11">
    <source>
        <dbReference type="SAM" id="MobiDB-lite"/>
    </source>
</evidence>
<sequence>MPMAVVRHATPPSPTPHTRDPPLLSSLSRPSTTEMHRKPPPKSLLISKPTFLLLFLPMASLLLLLLLPLLLLLSHSPLPLSSSQQTQTTITQACKSSLFPALCVSTLLSQPPSSADSPSSLILSLLSASSQSLSTALSLSQSLLLSSSSVPSRANAARNCLDHLTLSSLRINSTLPLLPTLADQPTASRARALAGAALLYQYDCWSALKYVNSTRQVASAMSFLRSLTQVTSSALSMIAAAQRYGPDDPSLWSPPQTERDGYWPPHADSDPDPLFPSDLKPDATVCKPPGACDHATVQEAVDAAPDFGPSRFVIHIRSGTYAENVRVAFEKTNVVFVGDGAGRTVVTGSLNAQMPAVTTYNTATVGVFGDGFMARDLTFRNTAGPGSHQAVAFRCDGDRSFLQSVEFLGHQDTLYARSLRQLYVNCTISGTVDFIFGNSAAVFKGCLIQVLPRQESPEKGESDAVTAHGRTDPGQATGFVFEDCTVDGSDEYVEIYKRRPTRHKVYLGRPWKEYSRTVFLNCYLGEMVRPEGWMPFRPGFGLKTLFYGEYSSSGPGANVSGRVGWSSQVPEEHLGMYSVRNFLQGDEWALTNQ</sequence>
<dbReference type="FunFam" id="2.160.20.10:FF:000029">
    <property type="entry name" value="Pectinesterase 4"/>
    <property type="match status" value="1"/>
</dbReference>
<dbReference type="EC" id="3.1.1.11" evidence="5 10"/>
<dbReference type="GO" id="GO:0030599">
    <property type="term" value="F:pectinesterase activity"/>
    <property type="evidence" value="ECO:0007669"/>
    <property type="project" value="UniProtKB-UniRule"/>
</dbReference>
<keyword evidence="12" id="KW-0472">Membrane</keyword>
<reference evidence="14" key="2">
    <citation type="submission" date="2023-04" db="EMBL/GenBank/DDBJ databases">
        <authorList>
            <person name="Bruccoleri R.E."/>
            <person name="Oakeley E.J."/>
            <person name="Faust A.-M."/>
            <person name="Dessus-Babus S."/>
            <person name="Altorfer M."/>
            <person name="Burckhardt D."/>
            <person name="Oertli M."/>
            <person name="Naumann U."/>
            <person name="Petersen F."/>
            <person name="Wong J."/>
        </authorList>
    </citation>
    <scope>NUCLEOTIDE SEQUENCE</scope>
    <source>
        <strain evidence="14">GSM-AAB239-AS_SAM_17_03QT</strain>
        <tissue evidence="14">Leaf</tissue>
    </source>
</reference>
<feature type="transmembrane region" description="Helical" evidence="12">
    <location>
        <begin position="51"/>
        <end position="73"/>
    </location>
</feature>
<evidence type="ECO:0000256" key="4">
    <source>
        <dbReference type="ARBA" id="ARBA00007786"/>
    </source>
</evidence>
<dbReference type="EMBL" id="JANAVB010034019">
    <property type="protein sequence ID" value="KAJ6807273.1"/>
    <property type="molecule type" value="Genomic_DNA"/>
</dbReference>
<evidence type="ECO:0000256" key="7">
    <source>
        <dbReference type="ARBA" id="ARBA00022801"/>
    </source>
</evidence>
<dbReference type="Pfam" id="PF04043">
    <property type="entry name" value="PMEI"/>
    <property type="match status" value="1"/>
</dbReference>
<evidence type="ECO:0000313" key="15">
    <source>
        <dbReference type="Proteomes" id="UP001140949"/>
    </source>
</evidence>
<gene>
    <name evidence="14" type="ORF">M6B38_172640</name>
</gene>
<evidence type="ECO:0000256" key="3">
    <source>
        <dbReference type="ARBA" id="ARBA00006027"/>
    </source>
</evidence>
<feature type="region of interest" description="Disordered" evidence="11">
    <location>
        <begin position="1"/>
        <end position="41"/>
    </location>
</feature>
<dbReference type="SUPFAM" id="SSF101148">
    <property type="entry name" value="Plant invertase/pectin methylesterase inhibitor"/>
    <property type="match status" value="1"/>
</dbReference>
<keyword evidence="12" id="KW-1133">Transmembrane helix</keyword>
<accession>A0AAX6ETD1</accession>
<dbReference type="GO" id="GO:0042545">
    <property type="term" value="P:cell wall modification"/>
    <property type="evidence" value="ECO:0007669"/>
    <property type="project" value="UniProtKB-UniRule"/>
</dbReference>
<feature type="region of interest" description="Disordered" evidence="11">
    <location>
        <begin position="246"/>
        <end position="270"/>
    </location>
</feature>
<comment type="similarity">
    <text evidence="3">In the N-terminal section; belongs to the PMEI family.</text>
</comment>
<dbReference type="PROSITE" id="PS00503">
    <property type="entry name" value="PECTINESTERASE_2"/>
    <property type="match status" value="1"/>
</dbReference>
<dbReference type="Pfam" id="PF01095">
    <property type="entry name" value="Pectinesterase"/>
    <property type="match status" value="1"/>
</dbReference>
<reference evidence="14" key="1">
    <citation type="journal article" date="2023" name="GigaByte">
        <title>Genome assembly of the bearded iris, Iris pallida Lam.</title>
        <authorList>
            <person name="Bruccoleri R.E."/>
            <person name="Oakeley E.J."/>
            <person name="Faust A.M.E."/>
            <person name="Altorfer M."/>
            <person name="Dessus-Babus S."/>
            <person name="Burckhardt D."/>
            <person name="Oertli M."/>
            <person name="Naumann U."/>
            <person name="Petersen F."/>
            <person name="Wong J."/>
        </authorList>
    </citation>
    <scope>NUCLEOTIDE SEQUENCE</scope>
    <source>
        <strain evidence="14">GSM-AAB239-AS_SAM_17_03QT</strain>
    </source>
</reference>
<dbReference type="InterPro" id="IPR006501">
    <property type="entry name" value="Pectinesterase_inhib_dom"/>
</dbReference>
<dbReference type="Gene3D" id="2.160.20.10">
    <property type="entry name" value="Single-stranded right-handed beta-helix, Pectin lyase-like"/>
    <property type="match status" value="1"/>
</dbReference>
<keyword evidence="6" id="KW-0964">Secreted</keyword>
<keyword evidence="6" id="KW-0134">Cell wall</keyword>
<evidence type="ECO:0000256" key="9">
    <source>
        <dbReference type="PROSITE-ProRule" id="PRU10040"/>
    </source>
</evidence>
<dbReference type="InterPro" id="IPR035513">
    <property type="entry name" value="Invertase/methylesterase_inhib"/>
</dbReference>